<feature type="transmembrane region" description="Helical" evidence="1">
    <location>
        <begin position="130"/>
        <end position="150"/>
    </location>
</feature>
<gene>
    <name evidence="2" type="ORF">S01H1_77223</name>
</gene>
<keyword evidence="1" id="KW-1133">Transmembrane helix</keyword>
<dbReference type="AlphaFoldDB" id="X0Y1S1"/>
<feature type="transmembrane region" description="Helical" evidence="1">
    <location>
        <begin position="69"/>
        <end position="91"/>
    </location>
</feature>
<accession>X0Y1S1</accession>
<reference evidence="2" key="1">
    <citation type="journal article" date="2014" name="Front. Microbiol.">
        <title>High frequency of phylogenetically diverse reductive dehalogenase-homologous genes in deep subseafloor sedimentary metagenomes.</title>
        <authorList>
            <person name="Kawai M."/>
            <person name="Futagami T."/>
            <person name="Toyoda A."/>
            <person name="Takaki Y."/>
            <person name="Nishi S."/>
            <person name="Hori S."/>
            <person name="Arai W."/>
            <person name="Tsubouchi T."/>
            <person name="Morono Y."/>
            <person name="Uchiyama I."/>
            <person name="Ito T."/>
            <person name="Fujiyama A."/>
            <person name="Inagaki F."/>
            <person name="Takami H."/>
        </authorList>
    </citation>
    <scope>NUCLEOTIDE SEQUENCE</scope>
    <source>
        <strain evidence="2">Expedition CK06-06</strain>
    </source>
</reference>
<comment type="caution">
    <text evidence="2">The sequence shown here is derived from an EMBL/GenBank/DDBJ whole genome shotgun (WGS) entry which is preliminary data.</text>
</comment>
<feature type="transmembrane region" description="Helical" evidence="1">
    <location>
        <begin position="162"/>
        <end position="182"/>
    </location>
</feature>
<organism evidence="2">
    <name type="scientific">marine sediment metagenome</name>
    <dbReference type="NCBI Taxonomy" id="412755"/>
    <lineage>
        <taxon>unclassified sequences</taxon>
        <taxon>metagenomes</taxon>
        <taxon>ecological metagenomes</taxon>
    </lineage>
</organism>
<dbReference type="EMBL" id="BARS01051890">
    <property type="protein sequence ID" value="GAG49635.1"/>
    <property type="molecule type" value="Genomic_DNA"/>
</dbReference>
<feature type="transmembrane region" description="Helical" evidence="1">
    <location>
        <begin position="12"/>
        <end position="31"/>
    </location>
</feature>
<keyword evidence="1" id="KW-0472">Membrane</keyword>
<evidence type="ECO:0000256" key="1">
    <source>
        <dbReference type="SAM" id="Phobius"/>
    </source>
</evidence>
<feature type="transmembrane region" description="Helical" evidence="1">
    <location>
        <begin position="37"/>
        <end position="57"/>
    </location>
</feature>
<feature type="non-terminal residue" evidence="2">
    <location>
        <position position="199"/>
    </location>
</feature>
<evidence type="ECO:0000313" key="2">
    <source>
        <dbReference type="EMBL" id="GAG49635.1"/>
    </source>
</evidence>
<name>X0Y1S1_9ZZZZ</name>
<proteinExistence type="predicted"/>
<keyword evidence="1" id="KW-0812">Transmembrane</keyword>
<protein>
    <submittedName>
        <fullName evidence="2">Uncharacterized protein</fullName>
    </submittedName>
</protein>
<sequence>MPGPLVHGVLGTFQIALRGVVVLLPTVFANLHRFGSLHLLFVVCLLYAFWVVSGLLAAPLWHLRSWANLLVWALLALLLVQTVPIPIAGVIDDADPPLGASASILVEPRRLSAGGRGTELAVARFARRPGAAVGVLILAVAAAGLYWLVASATTSRKGLRRTTWAAVIGLGLLAVWMAMAGLGPPVSAEGVARRVGPAL</sequence>